<comment type="similarity">
    <text evidence="1 2">Belongs to the CutC family.</text>
</comment>
<name>A0ABY6CFV1_9HYPH</name>
<organism evidence="3 4">
    <name type="scientific">Devosia neptuniae</name>
    <dbReference type="NCBI Taxonomy" id="191302"/>
    <lineage>
        <taxon>Bacteria</taxon>
        <taxon>Pseudomonadati</taxon>
        <taxon>Pseudomonadota</taxon>
        <taxon>Alphaproteobacteria</taxon>
        <taxon>Hyphomicrobiales</taxon>
        <taxon>Devosiaceae</taxon>
        <taxon>Devosia</taxon>
    </lineage>
</organism>
<gene>
    <name evidence="2" type="primary">cutC</name>
    <name evidence="3" type="ORF">N8A98_08005</name>
</gene>
<dbReference type="InterPro" id="IPR036822">
    <property type="entry name" value="CutC-like_dom_sf"/>
</dbReference>
<sequence>MMPHHPFKIEICVEGIDGLVAAQQAGADRVELCASLLEGGLTPSLGVVREALRVGTIPFHVIIRPRGGDFLYSELEFASMIEDVKAMRDLGVVGVVIGCLTADGEIDEARTKALVDAARPMKVTCHRAFDMTRDYRAAIEALVRAGVDRVLTSGQRDTAVEGIDILKDTAAIADGRIVVMACGALDQGNIAQVRRATGVDEMHFAALKTLKSGMAFRNPHVGMGGTAIEREYEITVTDEDAVRATIAAAKAA</sequence>
<dbReference type="PANTHER" id="PTHR12598:SF0">
    <property type="entry name" value="COPPER HOMEOSTASIS PROTEIN CUTC HOMOLOG"/>
    <property type="match status" value="1"/>
</dbReference>
<dbReference type="Pfam" id="PF03932">
    <property type="entry name" value="CutC"/>
    <property type="match status" value="1"/>
</dbReference>
<evidence type="ECO:0000256" key="2">
    <source>
        <dbReference type="HAMAP-Rule" id="MF_00795"/>
    </source>
</evidence>
<protein>
    <recommendedName>
        <fullName evidence="2">PF03932 family protein CutC</fullName>
    </recommendedName>
</protein>
<dbReference type="InterPro" id="IPR005627">
    <property type="entry name" value="CutC-like"/>
</dbReference>
<keyword evidence="4" id="KW-1185">Reference proteome</keyword>
<keyword evidence="2" id="KW-0963">Cytoplasm</keyword>
<evidence type="ECO:0000313" key="3">
    <source>
        <dbReference type="EMBL" id="UXN71116.1"/>
    </source>
</evidence>
<dbReference type="Gene3D" id="3.20.20.380">
    <property type="entry name" value="Copper homeostasis (CutC) domain"/>
    <property type="match status" value="1"/>
</dbReference>
<reference evidence="3 4" key="1">
    <citation type="submission" date="2022-09" db="EMBL/GenBank/DDBJ databases">
        <title>Interaction between co-microsymbionts with complementary sets of symbiotic genes in legume-rhizobium systems.</title>
        <authorList>
            <person name="Safronova V."/>
            <person name="Sazanova A."/>
            <person name="Afonin A."/>
            <person name="Chirak E."/>
        </authorList>
    </citation>
    <scope>NUCLEOTIDE SEQUENCE [LARGE SCALE GENOMIC DNA]</scope>
    <source>
        <strain evidence="3 4">A18/4-1</strain>
    </source>
</reference>
<comment type="caution">
    <text evidence="2">Once thought to be involved in copper homeostasis, experiments in E.coli have shown this is not the case.</text>
</comment>
<evidence type="ECO:0000256" key="1">
    <source>
        <dbReference type="ARBA" id="ARBA00007768"/>
    </source>
</evidence>
<accession>A0ABY6CFV1</accession>
<comment type="subcellular location">
    <subcellularLocation>
        <location evidence="2">Cytoplasm</location>
    </subcellularLocation>
</comment>
<dbReference type="RefSeq" id="WP_262170516.1">
    <property type="nucleotide sequence ID" value="NZ_CP104965.1"/>
</dbReference>
<dbReference type="PANTHER" id="PTHR12598">
    <property type="entry name" value="COPPER HOMEOSTASIS PROTEIN CUTC"/>
    <property type="match status" value="1"/>
</dbReference>
<dbReference type="HAMAP" id="MF_00795">
    <property type="entry name" value="CutC"/>
    <property type="match status" value="1"/>
</dbReference>
<evidence type="ECO:0000313" key="4">
    <source>
        <dbReference type="Proteomes" id="UP001061862"/>
    </source>
</evidence>
<proteinExistence type="inferred from homology"/>
<dbReference type="EMBL" id="CP104965">
    <property type="protein sequence ID" value="UXN71116.1"/>
    <property type="molecule type" value="Genomic_DNA"/>
</dbReference>
<dbReference type="Proteomes" id="UP001061862">
    <property type="component" value="Chromosome"/>
</dbReference>
<dbReference type="SUPFAM" id="SSF110395">
    <property type="entry name" value="CutC-like"/>
    <property type="match status" value="1"/>
</dbReference>